<proteinExistence type="predicted"/>
<feature type="region of interest" description="Disordered" evidence="1">
    <location>
        <begin position="167"/>
        <end position="186"/>
    </location>
</feature>
<feature type="compositionally biased region" description="Basic and acidic residues" evidence="1">
    <location>
        <begin position="86"/>
        <end position="108"/>
    </location>
</feature>
<accession>A0ABR2KT11</accession>
<reference evidence="2 3" key="1">
    <citation type="submission" date="2024-04" db="EMBL/GenBank/DDBJ databases">
        <title>Tritrichomonas musculus Genome.</title>
        <authorList>
            <person name="Alves-Ferreira E."/>
            <person name="Grigg M."/>
            <person name="Lorenzi H."/>
            <person name="Galac M."/>
        </authorList>
    </citation>
    <scope>NUCLEOTIDE SEQUENCE [LARGE SCALE GENOMIC DNA]</scope>
    <source>
        <strain evidence="2 3">EAF2021</strain>
    </source>
</reference>
<sequence length="186" mass="21786">MNIRTQRDKEIYKRDFEYFFKQPNGILDELSKDCIKLARDKGFYNCFIDSDFNITPETENIENTTNEIEDFQQDDHDEVECNQQEIEERRLNKTLRENDENASEHSSDVSDYSDDSDDKDDDYVPEKPPKSKKSSKRTHYIRTRKPQGAKAGIRYPIEHVQIVYSLSQLSSTTSSAIESTNDDYSD</sequence>
<name>A0ABR2KT11_9EUKA</name>
<dbReference type="Proteomes" id="UP001470230">
    <property type="component" value="Unassembled WGS sequence"/>
</dbReference>
<dbReference type="EMBL" id="JAPFFF010000003">
    <property type="protein sequence ID" value="KAK8894072.1"/>
    <property type="molecule type" value="Genomic_DNA"/>
</dbReference>
<protein>
    <submittedName>
        <fullName evidence="2">Uncharacterized protein</fullName>
    </submittedName>
</protein>
<comment type="caution">
    <text evidence="2">The sequence shown here is derived from an EMBL/GenBank/DDBJ whole genome shotgun (WGS) entry which is preliminary data.</text>
</comment>
<gene>
    <name evidence="2" type="ORF">M9Y10_022504</name>
</gene>
<keyword evidence="3" id="KW-1185">Reference proteome</keyword>
<organism evidence="2 3">
    <name type="scientific">Tritrichomonas musculus</name>
    <dbReference type="NCBI Taxonomy" id="1915356"/>
    <lineage>
        <taxon>Eukaryota</taxon>
        <taxon>Metamonada</taxon>
        <taxon>Parabasalia</taxon>
        <taxon>Tritrichomonadida</taxon>
        <taxon>Tritrichomonadidae</taxon>
        <taxon>Tritrichomonas</taxon>
    </lineage>
</organism>
<evidence type="ECO:0000256" key="1">
    <source>
        <dbReference type="SAM" id="MobiDB-lite"/>
    </source>
</evidence>
<evidence type="ECO:0000313" key="2">
    <source>
        <dbReference type="EMBL" id="KAK8894072.1"/>
    </source>
</evidence>
<feature type="compositionally biased region" description="Acidic residues" evidence="1">
    <location>
        <begin position="111"/>
        <end position="121"/>
    </location>
</feature>
<feature type="compositionally biased region" description="Basic residues" evidence="1">
    <location>
        <begin position="130"/>
        <end position="147"/>
    </location>
</feature>
<feature type="region of interest" description="Disordered" evidence="1">
    <location>
        <begin position="71"/>
        <end position="153"/>
    </location>
</feature>
<feature type="compositionally biased region" description="Acidic residues" evidence="1">
    <location>
        <begin position="71"/>
        <end position="80"/>
    </location>
</feature>
<evidence type="ECO:0000313" key="3">
    <source>
        <dbReference type="Proteomes" id="UP001470230"/>
    </source>
</evidence>